<dbReference type="AlphaFoldDB" id="A0A1N7GXJ1"/>
<evidence type="ECO:0000256" key="1">
    <source>
        <dbReference type="SAM" id="MobiDB-lite"/>
    </source>
</evidence>
<feature type="region of interest" description="Disordered" evidence="1">
    <location>
        <begin position="1"/>
        <end position="24"/>
    </location>
</feature>
<name>A0A1N7GXJ1_9EURY</name>
<accession>A0A1N7GXJ1</accession>
<dbReference type="EMBL" id="FTNR01000017">
    <property type="protein sequence ID" value="SIS17294.1"/>
    <property type="molecule type" value="Genomic_DNA"/>
</dbReference>
<proteinExistence type="predicted"/>
<evidence type="ECO:0000313" key="4">
    <source>
        <dbReference type="Proteomes" id="UP000185936"/>
    </source>
</evidence>
<gene>
    <name evidence="3" type="ORF">SAMN05421752_11735</name>
</gene>
<feature type="region of interest" description="Disordered" evidence="1">
    <location>
        <begin position="61"/>
        <end position="83"/>
    </location>
</feature>
<reference evidence="4" key="1">
    <citation type="submission" date="2017-01" db="EMBL/GenBank/DDBJ databases">
        <authorList>
            <person name="Varghese N."/>
            <person name="Submissions S."/>
        </authorList>
    </citation>
    <scope>NUCLEOTIDE SEQUENCE [LARGE SCALE GENOMIC DNA]</scope>
    <source>
        <strain evidence="4">type strain: HArc-</strain>
    </source>
</reference>
<organism evidence="3 4">
    <name type="scientific">Natronorubrum thiooxidans</name>
    <dbReference type="NCBI Taxonomy" id="308853"/>
    <lineage>
        <taxon>Archaea</taxon>
        <taxon>Methanobacteriati</taxon>
        <taxon>Methanobacteriota</taxon>
        <taxon>Stenosarchaea group</taxon>
        <taxon>Halobacteria</taxon>
        <taxon>Halobacteriales</taxon>
        <taxon>Natrialbaceae</taxon>
        <taxon>Natronorubrum</taxon>
    </lineage>
</organism>
<evidence type="ECO:0000313" key="3">
    <source>
        <dbReference type="EMBL" id="SIS17294.1"/>
    </source>
</evidence>
<feature type="region of interest" description="Disordered" evidence="1">
    <location>
        <begin position="167"/>
        <end position="188"/>
    </location>
</feature>
<keyword evidence="4" id="KW-1185">Reference proteome</keyword>
<feature type="domain" description="SHOCT" evidence="2">
    <location>
        <begin position="189"/>
        <end position="215"/>
    </location>
</feature>
<dbReference type="InterPro" id="IPR018649">
    <property type="entry name" value="SHOCT"/>
</dbReference>
<dbReference type="RefSeq" id="WP_076610573.1">
    <property type="nucleotide sequence ID" value="NZ_FTNR01000017.1"/>
</dbReference>
<evidence type="ECO:0000259" key="2">
    <source>
        <dbReference type="Pfam" id="PF09851"/>
    </source>
</evidence>
<dbReference type="OrthoDB" id="346310at2157"/>
<sequence>MTADDETGRQDAPVSSSDVLSDPAAEAFERLELGKTDRRALLERLDDDERIQSVLRGRLMDYEPDDDDRERREESRTRKMASHGRDLLTVVTTQRLLIVVQRELPADHEYRSIPDDELERVTLETANGNQRLVVRGANRYYIDVSRSPTDVASAACTRLRQRLEDQLADEQPAETTSAADQSDDDPLETIERLATLFEQGHLTEQEFAAKKRELLDRI</sequence>
<dbReference type="Pfam" id="PF09851">
    <property type="entry name" value="SHOCT"/>
    <property type="match status" value="1"/>
</dbReference>
<dbReference type="Proteomes" id="UP000185936">
    <property type="component" value="Unassembled WGS sequence"/>
</dbReference>
<protein>
    <submittedName>
        <fullName evidence="3">Short C-terminal domain-containing protein</fullName>
    </submittedName>
</protein>
<dbReference type="STRING" id="308853.SAMN05421752_11735"/>